<proteinExistence type="predicted"/>
<name>A0ABV1V4S5_9ACTN</name>
<keyword evidence="1" id="KW-1133">Transmembrane helix</keyword>
<keyword evidence="1" id="KW-0472">Membrane</keyword>
<evidence type="ECO:0008006" key="4">
    <source>
        <dbReference type="Google" id="ProtNLM"/>
    </source>
</evidence>
<dbReference type="EMBL" id="JBEPBX010000041">
    <property type="protein sequence ID" value="MER6617645.1"/>
    <property type="molecule type" value="Genomic_DNA"/>
</dbReference>
<protein>
    <recommendedName>
        <fullName evidence="4">DUF4352 domain-containing protein</fullName>
    </recommendedName>
</protein>
<gene>
    <name evidence="2" type="ORF">ABT276_30880</name>
</gene>
<evidence type="ECO:0000313" key="2">
    <source>
        <dbReference type="EMBL" id="MER6617645.1"/>
    </source>
</evidence>
<dbReference type="Proteomes" id="UP001445472">
    <property type="component" value="Unassembled WGS sequence"/>
</dbReference>
<feature type="transmembrane region" description="Helical" evidence="1">
    <location>
        <begin position="25"/>
        <end position="48"/>
    </location>
</feature>
<sequence>MIPSAKGDPEQSPRRGGRIITPERATIIAALIAFIGTIAAILLTNVLATKSPEPTPHTASTIASPTADTSDGLSKLELVDVSTEERGGEVVFLDVKIRNTGNKTSVLKRAIAHVSDWRTIDPCLPGAALPVSSTYKMTFPESPKKSRFDISTEMHDSLNPNEATRVRIEAGLDTESPNIDGVIFRFTLELHFDAKASVRSDTILISLPRELSPPSHWENLRKDPEARECAEVNLKNLRIMLGLPGRRSKDLQEITDAL</sequence>
<dbReference type="RefSeq" id="WP_351978692.1">
    <property type="nucleotide sequence ID" value="NZ_JBEPBX010000041.1"/>
</dbReference>
<organism evidence="2 3">
    <name type="scientific">Streptomyces xantholiticus</name>
    <dbReference type="NCBI Taxonomy" id="68285"/>
    <lineage>
        <taxon>Bacteria</taxon>
        <taxon>Bacillati</taxon>
        <taxon>Actinomycetota</taxon>
        <taxon>Actinomycetes</taxon>
        <taxon>Kitasatosporales</taxon>
        <taxon>Streptomycetaceae</taxon>
        <taxon>Streptomyces</taxon>
    </lineage>
</organism>
<keyword evidence="1" id="KW-0812">Transmembrane</keyword>
<keyword evidence="3" id="KW-1185">Reference proteome</keyword>
<accession>A0ABV1V4S5</accession>
<evidence type="ECO:0000313" key="3">
    <source>
        <dbReference type="Proteomes" id="UP001445472"/>
    </source>
</evidence>
<evidence type="ECO:0000256" key="1">
    <source>
        <dbReference type="SAM" id="Phobius"/>
    </source>
</evidence>
<comment type="caution">
    <text evidence="2">The sequence shown here is derived from an EMBL/GenBank/DDBJ whole genome shotgun (WGS) entry which is preliminary data.</text>
</comment>
<reference evidence="2 3" key="1">
    <citation type="submission" date="2024-06" db="EMBL/GenBank/DDBJ databases">
        <title>The Natural Products Discovery Center: Release of the First 8490 Sequenced Strains for Exploring Actinobacteria Biosynthetic Diversity.</title>
        <authorList>
            <person name="Kalkreuter E."/>
            <person name="Kautsar S.A."/>
            <person name="Yang D."/>
            <person name="Bader C.D."/>
            <person name="Teijaro C.N."/>
            <person name="Fluegel L."/>
            <person name="Davis C.M."/>
            <person name="Simpson J.R."/>
            <person name="Lauterbach L."/>
            <person name="Steele A.D."/>
            <person name="Gui C."/>
            <person name="Meng S."/>
            <person name="Li G."/>
            <person name="Viehrig K."/>
            <person name="Ye F."/>
            <person name="Su P."/>
            <person name="Kiefer A.F."/>
            <person name="Nichols A."/>
            <person name="Cepeda A.J."/>
            <person name="Yan W."/>
            <person name="Fan B."/>
            <person name="Jiang Y."/>
            <person name="Adhikari A."/>
            <person name="Zheng C.-J."/>
            <person name="Schuster L."/>
            <person name="Cowan T.M."/>
            <person name="Smanski M.J."/>
            <person name="Chevrette M.G."/>
            <person name="De Carvalho L.P.S."/>
            <person name="Shen B."/>
        </authorList>
    </citation>
    <scope>NUCLEOTIDE SEQUENCE [LARGE SCALE GENOMIC DNA]</scope>
    <source>
        <strain evidence="2 3">NPDC000837</strain>
    </source>
</reference>